<comment type="similarity">
    <text evidence="1">Belongs to the PrpF family.</text>
</comment>
<keyword evidence="2" id="KW-0413">Isomerase</keyword>
<accession>A0ABS3X412</accession>
<dbReference type="InterPro" id="IPR007400">
    <property type="entry name" value="PrpF-like"/>
</dbReference>
<dbReference type="EMBL" id="JADKMA010000001">
    <property type="protein sequence ID" value="MBO8190118.1"/>
    <property type="molecule type" value="Genomic_DNA"/>
</dbReference>
<name>A0ABS3X412_9ACTN</name>
<dbReference type="PANTHER" id="PTHR43709:SF2">
    <property type="entry name" value="DUF453 DOMAIN PROTEIN (AFU_ORTHOLOGUE AFUA_6G00360)"/>
    <property type="match status" value="1"/>
</dbReference>
<evidence type="ECO:0000313" key="4">
    <source>
        <dbReference type="EMBL" id="MBO8190118.1"/>
    </source>
</evidence>
<dbReference type="PANTHER" id="PTHR43709">
    <property type="entry name" value="ACONITATE ISOMERASE-RELATED"/>
    <property type="match status" value="1"/>
</dbReference>
<dbReference type="Pfam" id="PF04303">
    <property type="entry name" value="PrpF"/>
    <property type="match status" value="1"/>
</dbReference>
<proteinExistence type="inferred from homology"/>
<gene>
    <name evidence="4" type="ORF">ITI46_00050</name>
</gene>
<evidence type="ECO:0000256" key="3">
    <source>
        <dbReference type="SAM" id="MobiDB-lite"/>
    </source>
</evidence>
<feature type="region of interest" description="Disordered" evidence="3">
    <location>
        <begin position="385"/>
        <end position="408"/>
    </location>
</feature>
<comment type="caution">
    <text evidence="4">The sequence shown here is derived from an EMBL/GenBank/DDBJ whole genome shotgun (WGS) entry which is preliminary data.</text>
</comment>
<evidence type="ECO:0000256" key="2">
    <source>
        <dbReference type="ARBA" id="ARBA00023235"/>
    </source>
</evidence>
<dbReference type="Gene3D" id="3.10.310.10">
    <property type="entry name" value="Diaminopimelate Epimerase, Chain A, domain 1"/>
    <property type="match status" value="2"/>
</dbReference>
<keyword evidence="5" id="KW-1185">Reference proteome</keyword>
<dbReference type="SUPFAM" id="SSF54506">
    <property type="entry name" value="Diaminopimelate epimerase-like"/>
    <property type="match status" value="2"/>
</dbReference>
<evidence type="ECO:0000313" key="5">
    <source>
        <dbReference type="Proteomes" id="UP001519064"/>
    </source>
</evidence>
<sequence length="408" mass="41218">MHTPATLVRGGTSKCWLFSQVHVPTDRSELEKLLVAAYGSTDPVVLDGVGGATPTTSKAAVVGASPEPGVDVDYLFAQVGIGTGTVEWTSNCGNCATGIALYAVAKGLVPITGDHTRVVMRNRNTGAVLEGTVDTVGGVVHEFGDQTVPGTRAGGVAVGLTFLSPAGGTTGSLLPTGRAAEELRAGAGTLRAGAEELPLGTPEQQRVTMVDAGAPVVLVDAHSAGRTGAGTPDQLRADVPWLRVVRHTAAPLMGLLEPGAAPGDAVPKVGLVGPAVPYTTTLGEPVAAEDYDVSVRMLSMNAPHPAIGLTSAVAVATASLLKGSVVSRAVDGPGASDGGWLRLGTPAGVVAVRCSDVHDGVPDRVTVQRAARLLADARIYVPEPGVRKAPEPGRISPRTAGLQPSVPG</sequence>
<evidence type="ECO:0000256" key="1">
    <source>
        <dbReference type="ARBA" id="ARBA00007673"/>
    </source>
</evidence>
<reference evidence="4 5" key="1">
    <citation type="submission" date="2020-11" db="EMBL/GenBank/DDBJ databases">
        <title>Streptomyces spirodelae sp. nov., isolated from duckweed.</title>
        <authorList>
            <person name="Saimee Y."/>
            <person name="Duangmal K."/>
        </authorList>
    </citation>
    <scope>NUCLEOTIDE SEQUENCE [LARGE SCALE GENOMIC DNA]</scope>
    <source>
        <strain evidence="4 5">S16-07</strain>
    </source>
</reference>
<dbReference type="Proteomes" id="UP001519064">
    <property type="component" value="Unassembled WGS sequence"/>
</dbReference>
<protein>
    <submittedName>
        <fullName evidence="4">PrpF, AcnD-accessory</fullName>
    </submittedName>
</protein>
<organism evidence="4 5">
    <name type="scientific">Streptomyces oryzae</name>
    <dbReference type="NCBI Taxonomy" id="1434886"/>
    <lineage>
        <taxon>Bacteria</taxon>
        <taxon>Bacillati</taxon>
        <taxon>Actinomycetota</taxon>
        <taxon>Actinomycetes</taxon>
        <taxon>Kitasatosporales</taxon>
        <taxon>Streptomycetaceae</taxon>
        <taxon>Streptomyces</taxon>
    </lineage>
</organism>
<dbReference type="RefSeq" id="WP_209237002.1">
    <property type="nucleotide sequence ID" value="NZ_JADKMA010000001.1"/>
</dbReference>